<dbReference type="EMBL" id="MVKX01000010">
    <property type="protein sequence ID" value="OOV80281.1"/>
    <property type="molecule type" value="Genomic_DNA"/>
</dbReference>
<proteinExistence type="predicted"/>
<dbReference type="Proteomes" id="UP000191160">
    <property type="component" value="Unassembled WGS sequence"/>
</dbReference>
<sequence>MSTELLNLAQRREALEKGLQQFIHGTLLESALRHWEQQYSMKPSFVLNRFLNDICTTEELRFYRKDMLKQVLYELSTLEKQELLRVEKPQEQVQEDELIAETISEAFLGFIESVMLTVKSTDQADFTQDVIEQLEEIGLAIAANAQINTASFVEFLPLTSYAKVLTSIYEVYCDFYGPMRADQVYAQTKLKIKANYPEVDLHQLL</sequence>
<accession>A0A1T1GRR3</accession>
<comment type="caution">
    <text evidence="1">The sequence shown here is derived from an EMBL/GenBank/DDBJ whole genome shotgun (WGS) entry which is preliminary data.</text>
</comment>
<dbReference type="RefSeq" id="WP_078191284.1">
    <property type="nucleotide sequence ID" value="NZ_JAMCOZ010000016.1"/>
</dbReference>
<gene>
    <name evidence="1" type="ORF">B1202_14320</name>
</gene>
<keyword evidence="2" id="KW-1185">Reference proteome</keyword>
<name>A0A1T1GRR3_9GAMM</name>
<evidence type="ECO:0000313" key="2">
    <source>
        <dbReference type="Proteomes" id="UP000191160"/>
    </source>
</evidence>
<dbReference type="AlphaFoldDB" id="A0A1T1GRR3"/>
<organism evidence="1 2">
    <name type="scientific">Acinetobacter amyesii</name>
    <dbReference type="NCBI Taxonomy" id="2942470"/>
    <lineage>
        <taxon>Bacteria</taxon>
        <taxon>Pseudomonadati</taxon>
        <taxon>Pseudomonadota</taxon>
        <taxon>Gammaproteobacteria</taxon>
        <taxon>Moraxellales</taxon>
        <taxon>Moraxellaceae</taxon>
        <taxon>Acinetobacter</taxon>
    </lineage>
</organism>
<evidence type="ECO:0000313" key="1">
    <source>
        <dbReference type="EMBL" id="OOV80281.1"/>
    </source>
</evidence>
<reference evidence="1 2" key="1">
    <citation type="submission" date="2017-02" db="EMBL/GenBank/DDBJ databases">
        <title>Acinetobacter sp. ANC 4945, whole genome shotgun sequencing project.</title>
        <authorList>
            <person name="Radolfova-Krizova L."/>
            <person name="Al Atrouni A."/>
            <person name="Nemec A."/>
        </authorList>
    </citation>
    <scope>NUCLEOTIDE SEQUENCE [LARGE SCALE GENOMIC DNA]</scope>
    <source>
        <strain evidence="1 2">ANC 4945</strain>
    </source>
</reference>
<protein>
    <submittedName>
        <fullName evidence="1">Uncharacterized protein</fullName>
    </submittedName>
</protein>